<evidence type="ECO:0000313" key="1">
    <source>
        <dbReference type="EMBL" id="KKM60123.1"/>
    </source>
</evidence>
<accession>A0A0F9IRY6</accession>
<name>A0A0F9IRY6_9ZZZZ</name>
<comment type="caution">
    <text evidence="1">The sequence shown here is derived from an EMBL/GenBank/DDBJ whole genome shotgun (WGS) entry which is preliminary data.</text>
</comment>
<organism evidence="1">
    <name type="scientific">marine sediment metagenome</name>
    <dbReference type="NCBI Taxonomy" id="412755"/>
    <lineage>
        <taxon>unclassified sequences</taxon>
        <taxon>metagenomes</taxon>
        <taxon>ecological metagenomes</taxon>
    </lineage>
</organism>
<proteinExistence type="predicted"/>
<sequence length="239" mass="25910">MQPKPIKIYCQTCREYILDASDEFIPGGPYHGAMFAEPSQARYDVDIFAFMDHVTRGDLWCPRCEQQFIVTTPEGEVILTEHGLLTPGCKNIDRSTSVINDDALFSLQRVDVWNGAPGVVRVPGSPSDWTITDRCMCQHCGVIKKTPQGRASHEAACRKKEVAATITFHEGAAVDDGRTAVDIVIDPQAKGEVVEQLTQAPDLDALAEGLPPGVVATSAEDLEDREGGFDNEGLPAGVV</sequence>
<gene>
    <name evidence="1" type="ORF">LCGC14_1544990</name>
</gene>
<dbReference type="EMBL" id="LAZR01011736">
    <property type="protein sequence ID" value="KKM60123.1"/>
    <property type="molecule type" value="Genomic_DNA"/>
</dbReference>
<dbReference type="AlphaFoldDB" id="A0A0F9IRY6"/>
<reference evidence="1" key="1">
    <citation type="journal article" date="2015" name="Nature">
        <title>Complex archaea that bridge the gap between prokaryotes and eukaryotes.</title>
        <authorList>
            <person name="Spang A."/>
            <person name="Saw J.H."/>
            <person name="Jorgensen S.L."/>
            <person name="Zaremba-Niedzwiedzka K."/>
            <person name="Martijn J."/>
            <person name="Lind A.E."/>
            <person name="van Eijk R."/>
            <person name="Schleper C."/>
            <person name="Guy L."/>
            <person name="Ettema T.J."/>
        </authorList>
    </citation>
    <scope>NUCLEOTIDE SEQUENCE</scope>
</reference>
<protein>
    <submittedName>
        <fullName evidence="1">Uncharacterized protein</fullName>
    </submittedName>
</protein>